<proteinExistence type="predicted"/>
<gene>
    <name evidence="1" type="ORF">M5K25_003662</name>
</gene>
<organism evidence="1 2">
    <name type="scientific">Dendrobium thyrsiflorum</name>
    <name type="common">Pinecone-like raceme dendrobium</name>
    <name type="synonym">Orchid</name>
    <dbReference type="NCBI Taxonomy" id="117978"/>
    <lineage>
        <taxon>Eukaryota</taxon>
        <taxon>Viridiplantae</taxon>
        <taxon>Streptophyta</taxon>
        <taxon>Embryophyta</taxon>
        <taxon>Tracheophyta</taxon>
        <taxon>Spermatophyta</taxon>
        <taxon>Magnoliopsida</taxon>
        <taxon>Liliopsida</taxon>
        <taxon>Asparagales</taxon>
        <taxon>Orchidaceae</taxon>
        <taxon>Epidendroideae</taxon>
        <taxon>Malaxideae</taxon>
        <taxon>Dendrobiinae</taxon>
        <taxon>Dendrobium</taxon>
    </lineage>
</organism>
<dbReference type="Proteomes" id="UP001552299">
    <property type="component" value="Unassembled WGS sequence"/>
</dbReference>
<evidence type="ECO:0000313" key="2">
    <source>
        <dbReference type="Proteomes" id="UP001552299"/>
    </source>
</evidence>
<protein>
    <submittedName>
        <fullName evidence="1">Uncharacterized protein</fullName>
    </submittedName>
</protein>
<sequence>MEVESGRKRSGVCFGFYLRIGDRHNDEYSTERRYQDVWREQRLDRGGQQEIWENTRLLRDLRVRKSEGAKARSRWSAGNLGKYATAVGFAGSTIRGLQDFGRKSGIRSSSSRSYRHV</sequence>
<name>A0ABD0VS28_DENTH</name>
<accession>A0ABD0VS28</accession>
<reference evidence="1 2" key="1">
    <citation type="journal article" date="2024" name="Plant Biotechnol. J.">
        <title>Dendrobium thyrsiflorum genome and its molecular insights into genes involved in important horticultural traits.</title>
        <authorList>
            <person name="Chen B."/>
            <person name="Wang J.Y."/>
            <person name="Zheng P.J."/>
            <person name="Li K.L."/>
            <person name="Liang Y.M."/>
            <person name="Chen X.F."/>
            <person name="Zhang C."/>
            <person name="Zhao X."/>
            <person name="He X."/>
            <person name="Zhang G.Q."/>
            <person name="Liu Z.J."/>
            <person name="Xu Q."/>
        </authorList>
    </citation>
    <scope>NUCLEOTIDE SEQUENCE [LARGE SCALE GENOMIC DNA]</scope>
    <source>
        <strain evidence="1">GZMU011</strain>
    </source>
</reference>
<evidence type="ECO:0000313" key="1">
    <source>
        <dbReference type="EMBL" id="KAL0925341.1"/>
    </source>
</evidence>
<comment type="caution">
    <text evidence="1">The sequence shown here is derived from an EMBL/GenBank/DDBJ whole genome shotgun (WGS) entry which is preliminary data.</text>
</comment>
<dbReference type="AlphaFoldDB" id="A0ABD0VS28"/>
<keyword evidence="2" id="KW-1185">Reference proteome</keyword>
<dbReference type="EMBL" id="JANQDX010000004">
    <property type="protein sequence ID" value="KAL0925341.1"/>
    <property type="molecule type" value="Genomic_DNA"/>
</dbReference>